<dbReference type="EMBL" id="JAAARO010000010">
    <property type="protein sequence ID" value="KAF5741465.1"/>
    <property type="molecule type" value="Genomic_DNA"/>
</dbReference>
<reference evidence="2 3" key="1">
    <citation type="journal article" date="2020" name="Nat. Commun.">
        <title>Genome of Tripterygium wilfordii and identification of cytochrome P450 involved in triptolide biosynthesis.</title>
        <authorList>
            <person name="Tu L."/>
            <person name="Su P."/>
            <person name="Zhang Z."/>
            <person name="Gao L."/>
            <person name="Wang J."/>
            <person name="Hu T."/>
            <person name="Zhou J."/>
            <person name="Zhang Y."/>
            <person name="Zhao Y."/>
            <person name="Liu Y."/>
            <person name="Song Y."/>
            <person name="Tong Y."/>
            <person name="Lu Y."/>
            <person name="Yang J."/>
            <person name="Xu C."/>
            <person name="Jia M."/>
            <person name="Peters R.J."/>
            <person name="Huang L."/>
            <person name="Gao W."/>
        </authorList>
    </citation>
    <scope>NUCLEOTIDE SEQUENCE [LARGE SCALE GENOMIC DNA]</scope>
    <source>
        <strain evidence="3">cv. XIE 37</strain>
        <tissue evidence="2">Leaf</tissue>
    </source>
</reference>
<organism evidence="2 3">
    <name type="scientific">Tripterygium wilfordii</name>
    <name type="common">Thunder God vine</name>
    <dbReference type="NCBI Taxonomy" id="458696"/>
    <lineage>
        <taxon>Eukaryota</taxon>
        <taxon>Viridiplantae</taxon>
        <taxon>Streptophyta</taxon>
        <taxon>Embryophyta</taxon>
        <taxon>Tracheophyta</taxon>
        <taxon>Spermatophyta</taxon>
        <taxon>Magnoliopsida</taxon>
        <taxon>eudicotyledons</taxon>
        <taxon>Gunneridae</taxon>
        <taxon>Pentapetalae</taxon>
        <taxon>rosids</taxon>
        <taxon>fabids</taxon>
        <taxon>Celastrales</taxon>
        <taxon>Celastraceae</taxon>
        <taxon>Tripterygium</taxon>
    </lineage>
</organism>
<name>A0A7J7D534_TRIWF</name>
<gene>
    <name evidence="2" type="ORF">HS088_TW10G00462</name>
</gene>
<dbReference type="InParanoid" id="A0A7J7D534"/>
<feature type="domain" description="FAS1" evidence="1">
    <location>
        <begin position="34"/>
        <end position="91"/>
    </location>
</feature>
<comment type="caution">
    <text evidence="2">The sequence shown here is derived from an EMBL/GenBank/DDBJ whole genome shotgun (WGS) entry which is preliminary data.</text>
</comment>
<evidence type="ECO:0000259" key="1">
    <source>
        <dbReference type="PROSITE" id="PS50213"/>
    </source>
</evidence>
<accession>A0A7J7D534</accession>
<proteinExistence type="predicted"/>
<keyword evidence="3" id="KW-1185">Reference proteome</keyword>
<dbReference type="InterPro" id="IPR000782">
    <property type="entry name" value="FAS1_domain"/>
</dbReference>
<sequence>MIGRQFNEYVFGVESYRFLVVQLESQRDSMDIIDQTMIIRLLSSNGFVSFAMVLNAALDEILHDYLDLKGVTIFTPQDSPFVAASPSPMLH</sequence>
<dbReference type="PROSITE" id="PS50213">
    <property type="entry name" value="FAS1"/>
    <property type="match status" value="1"/>
</dbReference>
<protein>
    <submittedName>
        <fullName evidence="2">Fasciclin-like arabinogalactan protein 21</fullName>
    </submittedName>
</protein>
<dbReference type="Proteomes" id="UP000593562">
    <property type="component" value="Unassembled WGS sequence"/>
</dbReference>
<evidence type="ECO:0000313" key="2">
    <source>
        <dbReference type="EMBL" id="KAF5741465.1"/>
    </source>
</evidence>
<dbReference type="AlphaFoldDB" id="A0A7J7D534"/>
<evidence type="ECO:0000313" key="3">
    <source>
        <dbReference type="Proteomes" id="UP000593562"/>
    </source>
</evidence>